<proteinExistence type="predicted"/>
<evidence type="ECO:0000313" key="2">
    <source>
        <dbReference type="EMBL" id="KAK6326486.1"/>
    </source>
</evidence>
<sequence length="72" mass="8049">MRWARSFFMLTRRSRASGTSSLELPSLPGSCPRGHVGNCKSLSKEHVSLVKKMVDGPPPPRGWRPFKKNTVL</sequence>
<name>A0AAN8MGU6_9TELE</name>
<reference evidence="2 3" key="1">
    <citation type="submission" date="2021-04" db="EMBL/GenBank/DDBJ databases">
        <authorList>
            <person name="De Guttry C."/>
            <person name="Zahm M."/>
            <person name="Klopp C."/>
            <person name="Cabau C."/>
            <person name="Louis A."/>
            <person name="Berthelot C."/>
            <person name="Parey E."/>
            <person name="Roest Crollius H."/>
            <person name="Montfort J."/>
            <person name="Robinson-Rechavi M."/>
            <person name="Bucao C."/>
            <person name="Bouchez O."/>
            <person name="Gislard M."/>
            <person name="Lluch J."/>
            <person name="Milhes M."/>
            <person name="Lampietro C."/>
            <person name="Lopez Roques C."/>
            <person name="Donnadieu C."/>
            <person name="Braasch I."/>
            <person name="Desvignes T."/>
            <person name="Postlethwait J."/>
            <person name="Bobe J."/>
            <person name="Wedekind C."/>
            <person name="Guiguen Y."/>
        </authorList>
    </citation>
    <scope>NUCLEOTIDE SEQUENCE [LARGE SCALE GENOMIC DNA]</scope>
    <source>
        <strain evidence="2">Cs_M1</strain>
        <tissue evidence="2">Blood</tissue>
    </source>
</reference>
<dbReference type="Proteomes" id="UP001356427">
    <property type="component" value="Unassembled WGS sequence"/>
</dbReference>
<keyword evidence="3" id="KW-1185">Reference proteome</keyword>
<dbReference type="EMBL" id="JAGTTL010000002">
    <property type="protein sequence ID" value="KAK6326486.1"/>
    <property type="molecule type" value="Genomic_DNA"/>
</dbReference>
<evidence type="ECO:0000313" key="3">
    <source>
        <dbReference type="Proteomes" id="UP001356427"/>
    </source>
</evidence>
<dbReference type="AlphaFoldDB" id="A0AAN8MGU6"/>
<gene>
    <name evidence="2" type="ORF">J4Q44_G00021310</name>
</gene>
<protein>
    <submittedName>
        <fullName evidence="2">Uncharacterized protein</fullName>
    </submittedName>
</protein>
<accession>A0AAN8MGU6</accession>
<organism evidence="2 3">
    <name type="scientific">Coregonus suidteri</name>
    <dbReference type="NCBI Taxonomy" id="861788"/>
    <lineage>
        <taxon>Eukaryota</taxon>
        <taxon>Metazoa</taxon>
        <taxon>Chordata</taxon>
        <taxon>Craniata</taxon>
        <taxon>Vertebrata</taxon>
        <taxon>Euteleostomi</taxon>
        <taxon>Actinopterygii</taxon>
        <taxon>Neopterygii</taxon>
        <taxon>Teleostei</taxon>
        <taxon>Protacanthopterygii</taxon>
        <taxon>Salmoniformes</taxon>
        <taxon>Salmonidae</taxon>
        <taxon>Coregoninae</taxon>
        <taxon>Coregonus</taxon>
    </lineage>
</organism>
<comment type="caution">
    <text evidence="2">The sequence shown here is derived from an EMBL/GenBank/DDBJ whole genome shotgun (WGS) entry which is preliminary data.</text>
</comment>
<feature type="region of interest" description="Disordered" evidence="1">
    <location>
        <begin position="53"/>
        <end position="72"/>
    </location>
</feature>
<evidence type="ECO:0000256" key="1">
    <source>
        <dbReference type="SAM" id="MobiDB-lite"/>
    </source>
</evidence>